<dbReference type="EMBL" id="JANJYJ010000004">
    <property type="protein sequence ID" value="KAK3217829.1"/>
    <property type="molecule type" value="Genomic_DNA"/>
</dbReference>
<accession>A0AAE0AI56</accession>
<organism evidence="1 2">
    <name type="scientific">Dipteronia sinensis</name>
    <dbReference type="NCBI Taxonomy" id="43782"/>
    <lineage>
        <taxon>Eukaryota</taxon>
        <taxon>Viridiplantae</taxon>
        <taxon>Streptophyta</taxon>
        <taxon>Embryophyta</taxon>
        <taxon>Tracheophyta</taxon>
        <taxon>Spermatophyta</taxon>
        <taxon>Magnoliopsida</taxon>
        <taxon>eudicotyledons</taxon>
        <taxon>Gunneridae</taxon>
        <taxon>Pentapetalae</taxon>
        <taxon>rosids</taxon>
        <taxon>malvids</taxon>
        <taxon>Sapindales</taxon>
        <taxon>Sapindaceae</taxon>
        <taxon>Hippocastanoideae</taxon>
        <taxon>Acereae</taxon>
        <taxon>Dipteronia</taxon>
    </lineage>
</organism>
<dbReference type="AlphaFoldDB" id="A0AAE0AI56"/>
<comment type="caution">
    <text evidence="1">The sequence shown here is derived from an EMBL/GenBank/DDBJ whole genome shotgun (WGS) entry which is preliminary data.</text>
</comment>
<gene>
    <name evidence="1" type="ORF">Dsin_011799</name>
</gene>
<sequence length="100" mass="10963">MIFLGFGPTSWLSTLKTLSYSPTTLKLTSNSKFSLPACMKLEEYQTAEAALETGASLASGDVRFTNLIEECDQRIVEEIGDLQNKISEEAPTEVISLKDV</sequence>
<name>A0AAE0AI56_9ROSI</name>
<keyword evidence="2" id="KW-1185">Reference proteome</keyword>
<dbReference type="Proteomes" id="UP001281410">
    <property type="component" value="Unassembled WGS sequence"/>
</dbReference>
<evidence type="ECO:0000313" key="1">
    <source>
        <dbReference type="EMBL" id="KAK3217829.1"/>
    </source>
</evidence>
<proteinExistence type="predicted"/>
<reference evidence="1" key="1">
    <citation type="journal article" date="2023" name="Plant J.">
        <title>Genome sequences and population genomics provide insights into the demographic history, inbreeding, and mutation load of two 'living fossil' tree species of Dipteronia.</title>
        <authorList>
            <person name="Feng Y."/>
            <person name="Comes H.P."/>
            <person name="Chen J."/>
            <person name="Zhu S."/>
            <person name="Lu R."/>
            <person name="Zhang X."/>
            <person name="Li P."/>
            <person name="Qiu J."/>
            <person name="Olsen K.M."/>
            <person name="Qiu Y."/>
        </authorList>
    </citation>
    <scope>NUCLEOTIDE SEQUENCE</scope>
    <source>
        <strain evidence="1">NBL</strain>
    </source>
</reference>
<evidence type="ECO:0000313" key="2">
    <source>
        <dbReference type="Proteomes" id="UP001281410"/>
    </source>
</evidence>
<protein>
    <submittedName>
        <fullName evidence="1">Uncharacterized protein</fullName>
    </submittedName>
</protein>